<comment type="subcellular location">
    <subcellularLocation>
        <location evidence="1">Cell membrane</location>
        <topology evidence="1">Multi-pass membrane protein</topology>
    </subcellularLocation>
</comment>
<evidence type="ECO:0000256" key="1">
    <source>
        <dbReference type="ARBA" id="ARBA00004651"/>
    </source>
</evidence>
<feature type="transmembrane region" description="Helical" evidence="6">
    <location>
        <begin position="58"/>
        <end position="77"/>
    </location>
</feature>
<evidence type="ECO:0000256" key="5">
    <source>
        <dbReference type="SAM" id="MobiDB-lite"/>
    </source>
</evidence>
<accession>A0ABR9DM80</accession>
<keyword evidence="9" id="KW-1185">Reference proteome</keyword>
<feature type="compositionally biased region" description="Low complexity" evidence="5">
    <location>
        <begin position="541"/>
        <end position="554"/>
    </location>
</feature>
<evidence type="ECO:0000256" key="2">
    <source>
        <dbReference type="ARBA" id="ARBA00022692"/>
    </source>
</evidence>
<dbReference type="EMBL" id="JACZDF010000001">
    <property type="protein sequence ID" value="MBD9698009.1"/>
    <property type="molecule type" value="Genomic_DNA"/>
</dbReference>
<dbReference type="Gene3D" id="1.20.1720.10">
    <property type="entry name" value="Multidrug resistance protein D"/>
    <property type="match status" value="1"/>
</dbReference>
<protein>
    <submittedName>
        <fullName evidence="8">MFS transporter</fullName>
    </submittedName>
</protein>
<evidence type="ECO:0000256" key="6">
    <source>
        <dbReference type="SAM" id="Phobius"/>
    </source>
</evidence>
<evidence type="ECO:0000259" key="7">
    <source>
        <dbReference type="PROSITE" id="PS50850"/>
    </source>
</evidence>
<feature type="transmembrane region" description="Helical" evidence="6">
    <location>
        <begin position="279"/>
        <end position="301"/>
    </location>
</feature>
<evidence type="ECO:0000313" key="9">
    <source>
        <dbReference type="Proteomes" id="UP000642107"/>
    </source>
</evidence>
<sequence length="564" mass="58696">MTRTSPAAPTTAPPMTHQEILRTISGIFMGLFVSIIATSITSSSLPHIVSDLGGNQSAFTWVVTATLLTQTISTPIWGKVADLVDRKRLVQLTLVITVVSAALAGLAHSPATLIAWRAVQGVGAGGLTAVGMVLIADIISPRERGRYMGYMGAVMAVATIGGPLLGGFLTDTAGWRWTFFVGVPFAIAAIILIQRTLHLPPLPRDGKAPIDYLGATLISGGIALLLLWVTFAGTRFDWLSWQTVVMAGGAVVLLALAVWAESRAVAPIIPLTLFRNRTVALVIIASVALGIVLFGTTVFLSQYMQIARGYTPTVSGLLTVPMIVGQLAASILSGRAVSRTGRYKRYLVVGAIIMPTGILLMGTIDHRTSLVLISVYMLLIGIGVGLQMQNMVLAAQNTLTPAELSTGSASIAFFRSLGGAIGVSALGAILGHRVTADLTSGLTSAGITPPASIADGTLPDVSMLPAAVATIVKAAYGAGVAEVFLVAAPLALIAFVAVLFIKEVPLATRSNLELRREELARAEAAREEALAESARADAARAEAAQTEAAQTVAADPEAAPTRRT</sequence>
<organism evidence="8 9">
    <name type="scientific">Flavimobilis rhizosphaerae</name>
    <dbReference type="NCBI Taxonomy" id="2775421"/>
    <lineage>
        <taxon>Bacteria</taxon>
        <taxon>Bacillati</taxon>
        <taxon>Actinomycetota</taxon>
        <taxon>Actinomycetes</taxon>
        <taxon>Micrococcales</taxon>
        <taxon>Jonesiaceae</taxon>
        <taxon>Flavimobilis</taxon>
    </lineage>
</organism>
<evidence type="ECO:0000313" key="8">
    <source>
        <dbReference type="EMBL" id="MBD9698009.1"/>
    </source>
</evidence>
<feature type="transmembrane region" description="Helical" evidence="6">
    <location>
        <begin position="147"/>
        <end position="169"/>
    </location>
</feature>
<keyword evidence="4 6" id="KW-0472">Membrane</keyword>
<comment type="caution">
    <text evidence="8">The sequence shown here is derived from an EMBL/GenBank/DDBJ whole genome shotgun (WGS) entry which is preliminary data.</text>
</comment>
<dbReference type="PROSITE" id="PS50850">
    <property type="entry name" value="MFS"/>
    <property type="match status" value="1"/>
</dbReference>
<dbReference type="PRINTS" id="PR01036">
    <property type="entry name" value="TCRTETB"/>
</dbReference>
<dbReference type="SUPFAM" id="SSF103473">
    <property type="entry name" value="MFS general substrate transporter"/>
    <property type="match status" value="1"/>
</dbReference>
<feature type="transmembrane region" description="Helical" evidence="6">
    <location>
        <begin position="175"/>
        <end position="193"/>
    </location>
</feature>
<keyword evidence="2 6" id="KW-0812">Transmembrane</keyword>
<name>A0ABR9DM80_9MICO</name>
<feature type="transmembrane region" description="Helical" evidence="6">
    <location>
        <begin position="114"/>
        <end position="135"/>
    </location>
</feature>
<dbReference type="InterPro" id="IPR036259">
    <property type="entry name" value="MFS_trans_sf"/>
</dbReference>
<dbReference type="InterPro" id="IPR011701">
    <property type="entry name" value="MFS"/>
</dbReference>
<feature type="transmembrane region" description="Helical" evidence="6">
    <location>
        <begin position="409"/>
        <end position="430"/>
    </location>
</feature>
<dbReference type="PANTHER" id="PTHR23501:SF197">
    <property type="entry name" value="COMD"/>
    <property type="match status" value="1"/>
</dbReference>
<feature type="transmembrane region" description="Helical" evidence="6">
    <location>
        <begin position="346"/>
        <end position="364"/>
    </location>
</feature>
<dbReference type="Proteomes" id="UP000642107">
    <property type="component" value="Unassembled WGS sequence"/>
</dbReference>
<feature type="transmembrane region" description="Helical" evidence="6">
    <location>
        <begin position="213"/>
        <end position="232"/>
    </location>
</feature>
<dbReference type="PANTHER" id="PTHR23501">
    <property type="entry name" value="MAJOR FACILITATOR SUPERFAMILY"/>
    <property type="match status" value="1"/>
</dbReference>
<feature type="transmembrane region" description="Helical" evidence="6">
    <location>
        <begin position="238"/>
        <end position="259"/>
    </location>
</feature>
<feature type="region of interest" description="Disordered" evidence="5">
    <location>
        <begin position="531"/>
        <end position="564"/>
    </location>
</feature>
<dbReference type="RefSeq" id="WP_192276765.1">
    <property type="nucleotide sequence ID" value="NZ_JACZDF010000001.1"/>
</dbReference>
<feature type="transmembrane region" description="Helical" evidence="6">
    <location>
        <begin position="313"/>
        <end position="334"/>
    </location>
</feature>
<proteinExistence type="predicted"/>
<keyword evidence="3 6" id="KW-1133">Transmembrane helix</keyword>
<feature type="transmembrane region" description="Helical" evidence="6">
    <location>
        <begin position="483"/>
        <end position="501"/>
    </location>
</feature>
<feature type="transmembrane region" description="Helical" evidence="6">
    <location>
        <begin position="20"/>
        <end position="38"/>
    </location>
</feature>
<feature type="compositionally biased region" description="Basic and acidic residues" evidence="5">
    <location>
        <begin position="531"/>
        <end position="540"/>
    </location>
</feature>
<feature type="transmembrane region" description="Helical" evidence="6">
    <location>
        <begin position="89"/>
        <end position="108"/>
    </location>
</feature>
<evidence type="ECO:0000256" key="3">
    <source>
        <dbReference type="ARBA" id="ARBA00022989"/>
    </source>
</evidence>
<dbReference type="InterPro" id="IPR020846">
    <property type="entry name" value="MFS_dom"/>
</dbReference>
<evidence type="ECO:0000256" key="4">
    <source>
        <dbReference type="ARBA" id="ARBA00023136"/>
    </source>
</evidence>
<dbReference type="Pfam" id="PF07690">
    <property type="entry name" value="MFS_1"/>
    <property type="match status" value="1"/>
</dbReference>
<reference evidence="8 9" key="1">
    <citation type="submission" date="2020-09" db="EMBL/GenBank/DDBJ databases">
        <title>Flavimobilis rhizosphaerae sp. nov., isolated from rhizosphere soil of Spartina alterniflora.</title>
        <authorList>
            <person name="Hanqin C."/>
        </authorList>
    </citation>
    <scope>NUCLEOTIDE SEQUENCE [LARGE SCALE GENOMIC DNA]</scope>
    <source>
        <strain evidence="8 9">GY 10621</strain>
    </source>
</reference>
<gene>
    <name evidence="8" type="ORF">IGS67_00655</name>
</gene>
<feature type="transmembrane region" description="Helical" evidence="6">
    <location>
        <begin position="370"/>
        <end position="388"/>
    </location>
</feature>
<feature type="domain" description="Major facilitator superfamily (MFS) profile" evidence="7">
    <location>
        <begin position="23"/>
        <end position="506"/>
    </location>
</feature>
<dbReference type="Gene3D" id="1.20.1250.20">
    <property type="entry name" value="MFS general substrate transporter like domains"/>
    <property type="match status" value="1"/>
</dbReference>